<dbReference type="PANTHER" id="PTHR30531:SF12">
    <property type="entry name" value="FLAGELLAR BIOSYNTHETIC PROTEIN FLHB"/>
    <property type="match status" value="1"/>
</dbReference>
<evidence type="ECO:0000313" key="2">
    <source>
        <dbReference type="Proteomes" id="UP000596248"/>
    </source>
</evidence>
<sequence>MNRKWFNPKQKKAVNGPVAAVLRYDQETDNVPKVIAQGRGHIADKIISMAKENDIPIQEDSLLVENLIDMDLGDNIPPQLYSVVAEVLLLLEEMEKSN</sequence>
<dbReference type="SUPFAM" id="SSF160544">
    <property type="entry name" value="EscU C-terminal domain-like"/>
    <property type="match status" value="1"/>
</dbReference>
<dbReference type="RefSeq" id="WP_203354371.1">
    <property type="nucleotide sequence ID" value="NZ_CP069127.1"/>
</dbReference>
<dbReference type="PANTHER" id="PTHR30531">
    <property type="entry name" value="FLAGELLAR BIOSYNTHETIC PROTEIN FLHB"/>
    <property type="match status" value="1"/>
</dbReference>
<organism evidence="1 2">
    <name type="scientific">Brevibacillus choshinensis</name>
    <dbReference type="NCBI Taxonomy" id="54911"/>
    <lineage>
        <taxon>Bacteria</taxon>
        <taxon>Bacillati</taxon>
        <taxon>Bacillota</taxon>
        <taxon>Bacilli</taxon>
        <taxon>Bacillales</taxon>
        <taxon>Paenibacillaceae</taxon>
        <taxon>Brevibacillus</taxon>
    </lineage>
</organism>
<reference evidence="1 2" key="1">
    <citation type="submission" date="2021-01" db="EMBL/GenBank/DDBJ databases">
        <title>Identification of strong promoters based on the transcriptome of Brevibacillus choshinensis.</title>
        <authorList>
            <person name="Yao D."/>
            <person name="Zhang K."/>
            <person name="Wu J."/>
        </authorList>
    </citation>
    <scope>NUCLEOTIDE SEQUENCE [LARGE SCALE GENOMIC DNA]</scope>
    <source>
        <strain evidence="1 2">HPD31-SP3</strain>
    </source>
</reference>
<dbReference type="InterPro" id="IPR029025">
    <property type="entry name" value="T3SS_substrate_exporter_C"/>
</dbReference>
<proteinExistence type="predicted"/>
<dbReference type="Proteomes" id="UP000596248">
    <property type="component" value="Chromosome"/>
</dbReference>
<evidence type="ECO:0000313" key="1">
    <source>
        <dbReference type="EMBL" id="QRG67313.1"/>
    </source>
</evidence>
<dbReference type="Gene3D" id="3.40.1690.10">
    <property type="entry name" value="secretion proteins EscU"/>
    <property type="match status" value="1"/>
</dbReference>
<accession>A0ABX7FNJ3</accession>
<dbReference type="EMBL" id="CP069127">
    <property type="protein sequence ID" value="QRG67313.1"/>
    <property type="molecule type" value="Genomic_DNA"/>
</dbReference>
<dbReference type="InterPro" id="IPR006135">
    <property type="entry name" value="T3SS_substrate_exporter"/>
</dbReference>
<gene>
    <name evidence="1" type="ORF">JNE38_28365</name>
</gene>
<protein>
    <submittedName>
        <fullName evidence="1">EscU/YscU/HrcU family type III secretion system export apparatus switch protein</fullName>
    </submittedName>
</protein>
<dbReference type="Pfam" id="PF01312">
    <property type="entry name" value="Bac_export_2"/>
    <property type="match status" value="1"/>
</dbReference>
<name>A0ABX7FNJ3_BRECH</name>
<keyword evidence="2" id="KW-1185">Reference proteome</keyword>